<evidence type="ECO:0000313" key="2">
    <source>
        <dbReference type="Proteomes" id="UP000307140"/>
    </source>
</evidence>
<accession>A0A5S3NA84</accession>
<dbReference type="EMBL" id="VANR01000001">
    <property type="protein sequence ID" value="TMM32190.1"/>
    <property type="molecule type" value="Genomic_DNA"/>
</dbReference>
<name>A0A5S3NA84_9FLAO</name>
<dbReference type="Proteomes" id="UP000307140">
    <property type="component" value="Unassembled WGS sequence"/>
</dbReference>
<evidence type="ECO:0000313" key="1">
    <source>
        <dbReference type="EMBL" id="TMM32190.1"/>
    </source>
</evidence>
<protein>
    <submittedName>
        <fullName evidence="1">Uncharacterized protein</fullName>
    </submittedName>
</protein>
<organism evidence="1 2">
    <name type="scientific">Polaribacter aestuariivivens</name>
    <dbReference type="NCBI Taxonomy" id="2304626"/>
    <lineage>
        <taxon>Bacteria</taxon>
        <taxon>Pseudomonadati</taxon>
        <taxon>Bacteroidota</taxon>
        <taxon>Flavobacteriia</taxon>
        <taxon>Flavobacteriales</taxon>
        <taxon>Flavobacteriaceae</taxon>
    </lineage>
</organism>
<proteinExistence type="predicted"/>
<comment type="caution">
    <text evidence="1">The sequence shown here is derived from an EMBL/GenBank/DDBJ whole genome shotgun (WGS) entry which is preliminary data.</text>
</comment>
<dbReference type="AlphaFoldDB" id="A0A5S3NA84"/>
<gene>
    <name evidence="1" type="ORF">FDT66_01625</name>
</gene>
<dbReference type="RefSeq" id="WP_138534402.1">
    <property type="nucleotide sequence ID" value="NZ_CBDUES010000005.1"/>
</dbReference>
<keyword evidence="2" id="KW-1185">Reference proteome</keyword>
<sequence length="84" mass="9649">MDDKTRKRIDTMNAVLVKMEDIKNSQQSLIEKVGQVEVALFDIKSETLDAELEKVMTNASKSFDIIKDAIEAFEMKRNRIENEA</sequence>
<reference evidence="1 2" key="1">
    <citation type="submission" date="2019-05" db="EMBL/GenBank/DDBJ databases">
        <title>Polaribacter aestuariivivens sp. nov., isolated from a tidal flat.</title>
        <authorList>
            <person name="Yoon J.-H."/>
        </authorList>
    </citation>
    <scope>NUCLEOTIDE SEQUENCE [LARGE SCALE GENOMIC DNA]</scope>
    <source>
        <strain evidence="1 2">DBTF-3</strain>
    </source>
</reference>
<dbReference type="OrthoDB" id="675448at2"/>